<dbReference type="OrthoDB" id="10253869at2759"/>
<dbReference type="AlphaFoldDB" id="A0A9P6SP81"/>
<gene>
    <name evidence="5" type="ORF">BGZ65_007084</name>
</gene>
<keyword evidence="2" id="KW-0436">Ligase</keyword>
<dbReference type="GO" id="GO:0005524">
    <property type="term" value="F:ATP binding"/>
    <property type="evidence" value="ECO:0007669"/>
    <property type="project" value="UniProtKB-KW"/>
</dbReference>
<keyword evidence="3" id="KW-0547">Nucleotide-binding</keyword>
<dbReference type="Proteomes" id="UP000749646">
    <property type="component" value="Unassembled WGS sequence"/>
</dbReference>
<organism evidence="5 6">
    <name type="scientific">Modicella reniformis</name>
    <dbReference type="NCBI Taxonomy" id="1440133"/>
    <lineage>
        <taxon>Eukaryota</taxon>
        <taxon>Fungi</taxon>
        <taxon>Fungi incertae sedis</taxon>
        <taxon>Mucoromycota</taxon>
        <taxon>Mortierellomycotina</taxon>
        <taxon>Mortierellomycetes</taxon>
        <taxon>Mortierellales</taxon>
        <taxon>Mortierellaceae</taxon>
        <taxon>Modicella</taxon>
    </lineage>
</organism>
<dbReference type="PANTHER" id="PTHR43107:SF15">
    <property type="entry name" value="FATTY ACID TRANSPORT PROTEIN 3, ISOFORM A"/>
    <property type="match status" value="1"/>
</dbReference>
<evidence type="ECO:0000256" key="3">
    <source>
        <dbReference type="ARBA" id="ARBA00022741"/>
    </source>
</evidence>
<evidence type="ECO:0000313" key="5">
    <source>
        <dbReference type="EMBL" id="KAF9986575.1"/>
    </source>
</evidence>
<accession>A0A9P6SP81</accession>
<name>A0A9P6SP81_9FUNG</name>
<sequence>MAALVLRDPIMQLAAESSSTAAIVDEAALASFIQRTSDHVGKNLPSYAVPRFLRICERELETTGTFKNMKVELRKEGFDLGKVKDRMYWWTPQGRYVPFGHTENDQILSGGARL</sequence>
<evidence type="ECO:0000256" key="4">
    <source>
        <dbReference type="ARBA" id="ARBA00022840"/>
    </source>
</evidence>
<dbReference type="GO" id="GO:0004467">
    <property type="term" value="F:long-chain fatty acid-CoA ligase activity"/>
    <property type="evidence" value="ECO:0007669"/>
    <property type="project" value="TreeGrafter"/>
</dbReference>
<keyword evidence="4" id="KW-0067">ATP-binding</keyword>
<evidence type="ECO:0000256" key="1">
    <source>
        <dbReference type="ARBA" id="ARBA00006432"/>
    </source>
</evidence>
<dbReference type="GO" id="GO:0005324">
    <property type="term" value="F:long-chain fatty acid transmembrane transporter activity"/>
    <property type="evidence" value="ECO:0007669"/>
    <property type="project" value="TreeGrafter"/>
</dbReference>
<evidence type="ECO:0000313" key="6">
    <source>
        <dbReference type="Proteomes" id="UP000749646"/>
    </source>
</evidence>
<comment type="caution">
    <text evidence="5">The sequence shown here is derived from an EMBL/GenBank/DDBJ whole genome shotgun (WGS) entry which is preliminary data.</text>
</comment>
<keyword evidence="6" id="KW-1185">Reference proteome</keyword>
<evidence type="ECO:0000256" key="2">
    <source>
        <dbReference type="ARBA" id="ARBA00022598"/>
    </source>
</evidence>
<dbReference type="EMBL" id="JAAAHW010003222">
    <property type="protein sequence ID" value="KAF9986575.1"/>
    <property type="molecule type" value="Genomic_DNA"/>
</dbReference>
<proteinExistence type="inferred from homology"/>
<dbReference type="SUPFAM" id="SSF56801">
    <property type="entry name" value="Acetyl-CoA synthetase-like"/>
    <property type="match status" value="1"/>
</dbReference>
<reference evidence="5" key="1">
    <citation type="journal article" date="2020" name="Fungal Divers.">
        <title>Resolving the Mortierellaceae phylogeny through synthesis of multi-gene phylogenetics and phylogenomics.</title>
        <authorList>
            <person name="Vandepol N."/>
            <person name="Liber J."/>
            <person name="Desiro A."/>
            <person name="Na H."/>
            <person name="Kennedy M."/>
            <person name="Barry K."/>
            <person name="Grigoriev I.V."/>
            <person name="Miller A.N."/>
            <person name="O'Donnell K."/>
            <person name="Stajich J.E."/>
            <person name="Bonito G."/>
        </authorList>
    </citation>
    <scope>NUCLEOTIDE SEQUENCE</scope>
    <source>
        <strain evidence="5">MES-2147</strain>
    </source>
</reference>
<comment type="similarity">
    <text evidence="1">Belongs to the ATP-dependent AMP-binding enzyme family.</text>
</comment>
<dbReference type="GO" id="GO:0044539">
    <property type="term" value="P:long-chain fatty acid import into cell"/>
    <property type="evidence" value="ECO:0007669"/>
    <property type="project" value="TreeGrafter"/>
</dbReference>
<protein>
    <submittedName>
        <fullName evidence="5">Uncharacterized protein</fullName>
    </submittedName>
</protein>
<dbReference type="PANTHER" id="PTHR43107">
    <property type="entry name" value="LONG-CHAIN FATTY ACID TRANSPORT PROTEIN"/>
    <property type="match status" value="1"/>
</dbReference>
<dbReference type="GO" id="GO:0005886">
    <property type="term" value="C:plasma membrane"/>
    <property type="evidence" value="ECO:0007669"/>
    <property type="project" value="TreeGrafter"/>
</dbReference>